<sequence length="83" mass="8984">MVRCNGPGCSSSFVDGNGDKVDGTGAYPENAISTTKYTSASFVTIIGRAVLLYHFFLIIAYVSFSPLAPYYATSVLLQLIYRC</sequence>
<keyword evidence="3" id="KW-1185">Reference proteome</keyword>
<keyword evidence="1" id="KW-0812">Transmembrane</keyword>
<keyword evidence="1" id="KW-0472">Membrane</keyword>
<evidence type="ECO:0000256" key="1">
    <source>
        <dbReference type="SAM" id="Phobius"/>
    </source>
</evidence>
<name>J3LDU4_ORYBR</name>
<accession>J3LDU4</accession>
<evidence type="ECO:0000313" key="2">
    <source>
        <dbReference type="EnsemblPlants" id="OB02G28110.1"/>
    </source>
</evidence>
<dbReference type="HOGENOM" id="CLU_2546245_0_0_1"/>
<evidence type="ECO:0000313" key="3">
    <source>
        <dbReference type="Proteomes" id="UP000006038"/>
    </source>
</evidence>
<dbReference type="Proteomes" id="UP000006038">
    <property type="component" value="Unassembled WGS sequence"/>
</dbReference>
<dbReference type="Gramene" id="OB02G28110.1">
    <property type="protein sequence ID" value="OB02G28110.1"/>
    <property type="gene ID" value="OB02G28110"/>
</dbReference>
<organism evidence="2">
    <name type="scientific">Oryza brachyantha</name>
    <name type="common">malo sina</name>
    <dbReference type="NCBI Taxonomy" id="4533"/>
    <lineage>
        <taxon>Eukaryota</taxon>
        <taxon>Viridiplantae</taxon>
        <taxon>Streptophyta</taxon>
        <taxon>Embryophyta</taxon>
        <taxon>Tracheophyta</taxon>
        <taxon>Spermatophyta</taxon>
        <taxon>Magnoliopsida</taxon>
        <taxon>Liliopsida</taxon>
        <taxon>Poales</taxon>
        <taxon>Poaceae</taxon>
        <taxon>BOP clade</taxon>
        <taxon>Oryzoideae</taxon>
        <taxon>Oryzeae</taxon>
        <taxon>Oryzinae</taxon>
        <taxon>Oryza</taxon>
    </lineage>
</organism>
<proteinExistence type="predicted"/>
<dbReference type="AlphaFoldDB" id="J3LDU4"/>
<protein>
    <submittedName>
        <fullName evidence="2">Uncharacterized protein</fullName>
    </submittedName>
</protein>
<reference evidence="2" key="1">
    <citation type="submission" date="2013-04" db="UniProtKB">
        <authorList>
            <consortium name="EnsemblPlants"/>
        </authorList>
    </citation>
    <scope>IDENTIFICATION</scope>
</reference>
<feature type="transmembrane region" description="Helical" evidence="1">
    <location>
        <begin position="51"/>
        <end position="72"/>
    </location>
</feature>
<keyword evidence="1" id="KW-1133">Transmembrane helix</keyword>
<dbReference type="STRING" id="4533.J3LDU4"/>
<dbReference type="EnsemblPlants" id="OB02G28110.1">
    <property type="protein sequence ID" value="OB02G28110.1"/>
    <property type="gene ID" value="OB02G28110"/>
</dbReference>